<protein>
    <recommendedName>
        <fullName evidence="9">Periplasmic chaperone PpiD</fullName>
    </recommendedName>
    <alternativeName>
        <fullName evidence="10">Periplasmic folding chaperone</fullName>
    </alternativeName>
</protein>
<dbReference type="AlphaFoldDB" id="A0A538TPQ2"/>
<feature type="domain" description="PpiC" evidence="13">
    <location>
        <begin position="237"/>
        <end position="338"/>
    </location>
</feature>
<keyword evidence="11" id="KW-0697">Rotamase</keyword>
<dbReference type="GO" id="GO:0005886">
    <property type="term" value="C:plasma membrane"/>
    <property type="evidence" value="ECO:0007669"/>
    <property type="project" value="UniProtKB-SubCell"/>
</dbReference>
<dbReference type="InterPro" id="IPR052029">
    <property type="entry name" value="PpiD_chaperone"/>
</dbReference>
<evidence type="ECO:0000313" key="14">
    <source>
        <dbReference type="EMBL" id="TMQ65609.1"/>
    </source>
</evidence>
<comment type="similarity">
    <text evidence="8">Belongs to the PpiD chaperone family.</text>
</comment>
<comment type="subcellular location">
    <subcellularLocation>
        <location evidence="1">Cell inner membrane</location>
        <topology evidence="1">Single-pass type II membrane protein</topology>
        <orientation evidence="1">Periplasmic side</orientation>
    </subcellularLocation>
</comment>
<keyword evidence="3" id="KW-0997">Cell inner membrane</keyword>
<dbReference type="GO" id="GO:0003755">
    <property type="term" value="F:peptidyl-prolyl cis-trans isomerase activity"/>
    <property type="evidence" value="ECO:0007669"/>
    <property type="project" value="UniProtKB-KW"/>
</dbReference>
<evidence type="ECO:0000256" key="6">
    <source>
        <dbReference type="ARBA" id="ARBA00023136"/>
    </source>
</evidence>
<proteinExistence type="inferred from homology"/>
<evidence type="ECO:0000256" key="11">
    <source>
        <dbReference type="PROSITE-ProRule" id="PRU00278"/>
    </source>
</evidence>
<evidence type="ECO:0000256" key="8">
    <source>
        <dbReference type="ARBA" id="ARBA00038408"/>
    </source>
</evidence>
<dbReference type="PANTHER" id="PTHR47529">
    <property type="entry name" value="PEPTIDYL-PROLYL CIS-TRANS ISOMERASE D"/>
    <property type="match status" value="1"/>
</dbReference>
<evidence type="ECO:0000256" key="12">
    <source>
        <dbReference type="SAM" id="Phobius"/>
    </source>
</evidence>
<dbReference type="Proteomes" id="UP000317691">
    <property type="component" value="Unassembled WGS sequence"/>
</dbReference>
<sequence>MMQSLRENMKLIIWITAIVFLVGFGILELGGVVGQSNSQGQGPKGVIATINGDPVRYQDFNQLYTQMVQQLTAQRAMQEGEDSYVREQAWQQIVRAKLMEQEARRRHIQVTPEEIKAAIRLTPPDFLMKAPVFQTNGQFDYRKYLSEVDNPNSQLPWSQVEAYVAANLPAQKLQDEIVASAKVSEGDVRDRFLLQNDKLDLHFVGFSPDSFPVDTTRIGGADVETYYKAHPELFVGPAEAKVQVMLIPRAPNESDFAASKERLQGVLDQIRAEPDSFEAFARTYSEIGSAAAGGNVPGEPYSDEMRPSFVKGLRDVKAGQISDILREEKSLHIFRVDNRHPDKATGRERIKYHEIAVRVMPGAEAIRVARETVAAYTKEAKRSGIAATATAHGLRTFQSDFFSEGQSHNALFEKFPDVELWCFKGKVGDVSRALPSEVGWYLYQILDQRKAGLRPLESVERDAKVALIRSLMTAKATEAARQARAAILAGMKVEDAAKRYRASRSGEAKDVTRNGYISNFGREPKLVGTLFALPAKAWSPVLTSESSVLFAFIDAHATPPEEEFQKQAGTIRQSILNERRQVAFTEWMQEVRRRAKIVDYRENFFEV</sequence>
<evidence type="ECO:0000256" key="7">
    <source>
        <dbReference type="ARBA" id="ARBA00023186"/>
    </source>
</evidence>
<dbReference type="Gene3D" id="1.10.4030.10">
    <property type="entry name" value="Porin chaperone SurA, peptide-binding domain"/>
    <property type="match status" value="1"/>
</dbReference>
<organism evidence="14 15">
    <name type="scientific">Eiseniibacteriota bacterium</name>
    <dbReference type="NCBI Taxonomy" id="2212470"/>
    <lineage>
        <taxon>Bacteria</taxon>
        <taxon>Candidatus Eiseniibacteriota</taxon>
    </lineage>
</organism>
<keyword evidence="4 12" id="KW-0812">Transmembrane</keyword>
<dbReference type="EMBL" id="VBOZ01000012">
    <property type="protein sequence ID" value="TMQ65609.1"/>
    <property type="molecule type" value="Genomic_DNA"/>
</dbReference>
<dbReference type="InterPro" id="IPR046357">
    <property type="entry name" value="PPIase_dom_sf"/>
</dbReference>
<dbReference type="Pfam" id="PF13623">
    <property type="entry name" value="SurA_N_2"/>
    <property type="match status" value="1"/>
</dbReference>
<feature type="transmembrane region" description="Helical" evidence="12">
    <location>
        <begin position="12"/>
        <end position="34"/>
    </location>
</feature>
<reference evidence="14 15" key="1">
    <citation type="journal article" date="2019" name="Nat. Microbiol.">
        <title>Mediterranean grassland soil C-N compound turnover is dependent on rainfall and depth, and is mediated by genomically divergent microorganisms.</title>
        <authorList>
            <person name="Diamond S."/>
            <person name="Andeer P.F."/>
            <person name="Li Z."/>
            <person name="Crits-Christoph A."/>
            <person name="Burstein D."/>
            <person name="Anantharaman K."/>
            <person name="Lane K.R."/>
            <person name="Thomas B.C."/>
            <person name="Pan C."/>
            <person name="Northen T.R."/>
            <person name="Banfield J.F."/>
        </authorList>
    </citation>
    <scope>NUCLEOTIDE SEQUENCE [LARGE SCALE GENOMIC DNA]</scope>
    <source>
        <strain evidence="14">WS_9</strain>
    </source>
</reference>
<keyword evidence="7" id="KW-0143">Chaperone</keyword>
<dbReference type="PANTHER" id="PTHR47529:SF1">
    <property type="entry name" value="PERIPLASMIC CHAPERONE PPID"/>
    <property type="match status" value="1"/>
</dbReference>
<evidence type="ECO:0000256" key="1">
    <source>
        <dbReference type="ARBA" id="ARBA00004382"/>
    </source>
</evidence>
<evidence type="ECO:0000256" key="2">
    <source>
        <dbReference type="ARBA" id="ARBA00022475"/>
    </source>
</evidence>
<accession>A0A538TPQ2</accession>
<dbReference type="InterPro" id="IPR000297">
    <property type="entry name" value="PPIase_PpiC"/>
</dbReference>
<evidence type="ECO:0000256" key="4">
    <source>
        <dbReference type="ARBA" id="ARBA00022692"/>
    </source>
</evidence>
<dbReference type="Gene3D" id="3.10.50.40">
    <property type="match status" value="1"/>
</dbReference>
<keyword evidence="5 12" id="KW-1133">Transmembrane helix</keyword>
<comment type="caution">
    <text evidence="14">The sequence shown here is derived from an EMBL/GenBank/DDBJ whole genome shotgun (WGS) entry which is preliminary data.</text>
</comment>
<dbReference type="Pfam" id="PF00639">
    <property type="entry name" value="Rotamase"/>
    <property type="match status" value="1"/>
</dbReference>
<evidence type="ECO:0000256" key="3">
    <source>
        <dbReference type="ARBA" id="ARBA00022519"/>
    </source>
</evidence>
<name>A0A538TPQ2_UNCEI</name>
<keyword evidence="6 12" id="KW-0472">Membrane</keyword>
<keyword evidence="11" id="KW-0413">Isomerase</keyword>
<evidence type="ECO:0000313" key="15">
    <source>
        <dbReference type="Proteomes" id="UP000317691"/>
    </source>
</evidence>
<evidence type="ECO:0000256" key="10">
    <source>
        <dbReference type="ARBA" id="ARBA00042775"/>
    </source>
</evidence>
<evidence type="ECO:0000259" key="13">
    <source>
        <dbReference type="PROSITE" id="PS50198"/>
    </source>
</evidence>
<dbReference type="SUPFAM" id="SSF109998">
    <property type="entry name" value="Triger factor/SurA peptide-binding domain-like"/>
    <property type="match status" value="1"/>
</dbReference>
<dbReference type="PROSITE" id="PS50198">
    <property type="entry name" value="PPIC_PPIASE_2"/>
    <property type="match status" value="1"/>
</dbReference>
<dbReference type="SUPFAM" id="SSF54534">
    <property type="entry name" value="FKBP-like"/>
    <property type="match status" value="1"/>
</dbReference>
<keyword evidence="2" id="KW-1003">Cell membrane</keyword>
<evidence type="ECO:0000256" key="9">
    <source>
        <dbReference type="ARBA" id="ARBA00040743"/>
    </source>
</evidence>
<evidence type="ECO:0000256" key="5">
    <source>
        <dbReference type="ARBA" id="ARBA00022989"/>
    </source>
</evidence>
<gene>
    <name evidence="14" type="ORF">E6K79_04580</name>
</gene>
<dbReference type="InterPro" id="IPR027304">
    <property type="entry name" value="Trigger_fact/SurA_dom_sf"/>
</dbReference>